<evidence type="ECO:0000313" key="2">
    <source>
        <dbReference type="Proteomes" id="UP000287527"/>
    </source>
</evidence>
<reference evidence="1 2" key="1">
    <citation type="submission" date="2019-01" db="EMBL/GenBank/DDBJ databases">
        <title>Flavobacterium sp. nov.,isolated from freshwater.</title>
        <authorList>
            <person name="Zhang R."/>
            <person name="Du Z.-J."/>
        </authorList>
    </citation>
    <scope>NUCLEOTIDE SEQUENCE [LARGE SCALE GENOMIC DNA]</scope>
    <source>
        <strain evidence="1 2">1E403</strain>
    </source>
</reference>
<dbReference type="Proteomes" id="UP000287527">
    <property type="component" value="Unassembled WGS sequence"/>
</dbReference>
<organism evidence="1 2">
    <name type="scientific">Flavobacterium cerinum</name>
    <dbReference type="NCBI Taxonomy" id="2502784"/>
    <lineage>
        <taxon>Bacteria</taxon>
        <taxon>Pseudomonadati</taxon>
        <taxon>Bacteroidota</taxon>
        <taxon>Flavobacteriia</taxon>
        <taxon>Flavobacteriales</taxon>
        <taxon>Flavobacteriaceae</taxon>
        <taxon>Flavobacterium</taxon>
    </lineage>
</organism>
<comment type="caution">
    <text evidence="1">The sequence shown here is derived from an EMBL/GenBank/DDBJ whole genome shotgun (WGS) entry which is preliminary data.</text>
</comment>
<evidence type="ECO:0000313" key="1">
    <source>
        <dbReference type="EMBL" id="RWW91834.1"/>
    </source>
</evidence>
<gene>
    <name evidence="1" type="ORF">EPI11_17485</name>
</gene>
<dbReference type="RefSeq" id="WP_128391286.1">
    <property type="nucleotide sequence ID" value="NZ_SBII01000016.1"/>
</dbReference>
<protein>
    <submittedName>
        <fullName evidence="1">Uncharacterized protein</fullName>
    </submittedName>
</protein>
<dbReference type="OrthoDB" id="9929563at2"/>
<name>A0A444GLH2_9FLAO</name>
<proteinExistence type="predicted"/>
<dbReference type="EMBL" id="SBII01000016">
    <property type="protein sequence ID" value="RWW91834.1"/>
    <property type="molecule type" value="Genomic_DNA"/>
</dbReference>
<keyword evidence="2" id="KW-1185">Reference proteome</keyword>
<dbReference type="AlphaFoldDB" id="A0A444GLH2"/>
<accession>A0A444GLH2</accession>
<sequence>MSTEKKFTDAYYHGTATIVAEKTNVTPKYVSDVLAGKYDGQGFTKKRIATVKKIKAAAENFKRPIAS</sequence>